<protein>
    <submittedName>
        <fullName evidence="2">Uncharacterized protein</fullName>
    </submittedName>
</protein>
<comment type="caution">
    <text evidence="2">The sequence shown here is derived from an EMBL/GenBank/DDBJ whole genome shotgun (WGS) entry which is preliminary data.</text>
</comment>
<feature type="compositionally biased region" description="Acidic residues" evidence="1">
    <location>
        <begin position="1"/>
        <end position="14"/>
    </location>
</feature>
<proteinExistence type="predicted"/>
<sequence>TQNSESELEEEDESVQVSSNPPSDVDTAKPNAKKVASNKSNNNNNNNNNNSSNSNNNNNNNNSLNDNNTRKSSIQSKDKKKQADDEDDDEKQKEHDNFMEKEFQASQIRRVVSFSLTKSKNQKKKFFKKKSRMIEKRNVIRDRDVTGDKWSKEDFDDVSKEMEEELNRLVKKVYNFFFVTKKKKKKESLKGNEIAALLTPHNNGIMDSQALDNEDNRTVIENFNSLLDGQAFGDTTNRVDSPI</sequence>
<dbReference type="EMBL" id="ASPP01045917">
    <property type="protein sequence ID" value="ETN98730.1"/>
    <property type="molecule type" value="Genomic_DNA"/>
</dbReference>
<evidence type="ECO:0000313" key="3">
    <source>
        <dbReference type="Proteomes" id="UP000023152"/>
    </source>
</evidence>
<reference evidence="2 3" key="1">
    <citation type="journal article" date="2013" name="Curr. Biol.">
        <title>The Genome of the Foraminiferan Reticulomyxa filosa.</title>
        <authorList>
            <person name="Glockner G."/>
            <person name="Hulsmann N."/>
            <person name="Schleicher M."/>
            <person name="Noegel A.A."/>
            <person name="Eichinger L."/>
            <person name="Gallinger C."/>
            <person name="Pawlowski J."/>
            <person name="Sierra R."/>
            <person name="Euteneuer U."/>
            <person name="Pillet L."/>
            <person name="Moustafa A."/>
            <person name="Platzer M."/>
            <person name="Groth M."/>
            <person name="Szafranski K."/>
            <person name="Schliwa M."/>
        </authorList>
    </citation>
    <scope>NUCLEOTIDE SEQUENCE [LARGE SCALE GENOMIC DNA]</scope>
</reference>
<evidence type="ECO:0000313" key="2">
    <source>
        <dbReference type="EMBL" id="ETN98730.1"/>
    </source>
</evidence>
<evidence type="ECO:0000256" key="1">
    <source>
        <dbReference type="SAM" id="MobiDB-lite"/>
    </source>
</evidence>
<dbReference type="AlphaFoldDB" id="X6LBH1"/>
<feature type="region of interest" description="Disordered" evidence="1">
    <location>
        <begin position="1"/>
        <end position="102"/>
    </location>
</feature>
<feature type="compositionally biased region" description="Low complexity" evidence="1">
    <location>
        <begin position="37"/>
        <end position="75"/>
    </location>
</feature>
<feature type="non-terminal residue" evidence="2">
    <location>
        <position position="1"/>
    </location>
</feature>
<gene>
    <name evidence="2" type="ORF">RFI_38757</name>
</gene>
<dbReference type="Proteomes" id="UP000023152">
    <property type="component" value="Unassembled WGS sequence"/>
</dbReference>
<feature type="compositionally biased region" description="Basic and acidic residues" evidence="1">
    <location>
        <begin position="90"/>
        <end position="102"/>
    </location>
</feature>
<accession>X6LBH1</accession>
<keyword evidence="3" id="KW-1185">Reference proteome</keyword>
<name>X6LBH1_RETFI</name>
<organism evidence="2 3">
    <name type="scientific">Reticulomyxa filosa</name>
    <dbReference type="NCBI Taxonomy" id="46433"/>
    <lineage>
        <taxon>Eukaryota</taxon>
        <taxon>Sar</taxon>
        <taxon>Rhizaria</taxon>
        <taxon>Retaria</taxon>
        <taxon>Foraminifera</taxon>
        <taxon>Monothalamids</taxon>
        <taxon>Reticulomyxidae</taxon>
        <taxon>Reticulomyxa</taxon>
    </lineage>
</organism>
<feature type="non-terminal residue" evidence="2">
    <location>
        <position position="243"/>
    </location>
</feature>